<evidence type="ECO:0000313" key="12">
    <source>
        <dbReference type="Proteomes" id="UP000553343"/>
    </source>
</evidence>
<dbReference type="InterPro" id="IPR001610">
    <property type="entry name" value="PAC"/>
</dbReference>
<dbReference type="InterPro" id="IPR000700">
    <property type="entry name" value="PAS-assoc_C"/>
</dbReference>
<evidence type="ECO:0000313" key="11">
    <source>
        <dbReference type="EMBL" id="NWH04749.1"/>
    </source>
</evidence>
<evidence type="ECO:0000259" key="9">
    <source>
        <dbReference type="PROSITE" id="PS50883"/>
    </source>
</evidence>
<dbReference type="CDD" id="cd01949">
    <property type="entry name" value="GGDEF"/>
    <property type="match status" value="1"/>
</dbReference>
<evidence type="ECO:0000256" key="2">
    <source>
        <dbReference type="ARBA" id="ARBA00022475"/>
    </source>
</evidence>
<dbReference type="CDD" id="cd01948">
    <property type="entry name" value="EAL"/>
    <property type="match status" value="1"/>
</dbReference>
<keyword evidence="12" id="KW-1185">Reference proteome</keyword>
<dbReference type="PROSITE" id="PS50112">
    <property type="entry name" value="PAS"/>
    <property type="match status" value="1"/>
</dbReference>
<accession>A0A850SUB7</accession>
<evidence type="ECO:0000256" key="5">
    <source>
        <dbReference type="ARBA" id="ARBA00023136"/>
    </source>
</evidence>
<dbReference type="GO" id="GO:0071111">
    <property type="term" value="F:cyclic-guanylate-specific phosphodiesterase activity"/>
    <property type="evidence" value="ECO:0007669"/>
    <property type="project" value="InterPro"/>
</dbReference>
<dbReference type="Proteomes" id="UP000553343">
    <property type="component" value="Unassembled WGS sequence"/>
</dbReference>
<proteinExistence type="predicted"/>
<keyword evidence="6" id="KW-0175">Coiled coil</keyword>
<evidence type="ECO:0000259" key="10">
    <source>
        <dbReference type="PROSITE" id="PS50887"/>
    </source>
</evidence>
<name>A0A850SUB7_9BACT</name>
<dbReference type="NCBIfam" id="TIGR00229">
    <property type="entry name" value="sensory_box"/>
    <property type="match status" value="1"/>
</dbReference>
<evidence type="ECO:0000256" key="4">
    <source>
        <dbReference type="ARBA" id="ARBA00022989"/>
    </source>
</evidence>
<feature type="domain" description="PAC" evidence="8">
    <location>
        <begin position="451"/>
        <end position="505"/>
    </location>
</feature>
<evidence type="ECO:0000256" key="3">
    <source>
        <dbReference type="ARBA" id="ARBA00022692"/>
    </source>
</evidence>
<feature type="domain" description="PAS" evidence="7">
    <location>
        <begin position="375"/>
        <end position="450"/>
    </location>
</feature>
<dbReference type="SUPFAM" id="SSF141868">
    <property type="entry name" value="EAL domain-like"/>
    <property type="match status" value="1"/>
</dbReference>
<comment type="subcellular location">
    <subcellularLocation>
        <location evidence="1">Cell membrane</location>
        <topology evidence="1">Multi-pass membrane protein</topology>
    </subcellularLocation>
</comment>
<feature type="domain" description="GGDEF" evidence="10">
    <location>
        <begin position="529"/>
        <end position="657"/>
    </location>
</feature>
<dbReference type="Pfam" id="PF00990">
    <property type="entry name" value="GGDEF"/>
    <property type="match status" value="1"/>
</dbReference>
<dbReference type="InterPro" id="IPR035965">
    <property type="entry name" value="PAS-like_dom_sf"/>
</dbReference>
<dbReference type="InterPro" id="IPR050706">
    <property type="entry name" value="Cyclic-di-GMP_PDE-like"/>
</dbReference>
<sequence>MMKTRISNISLITALTIASVFSGVILWDMHSIFTQFSQKNKEGLRTFYIDQQKKLIKNEVERLTKRISATKNAIIKAAKQNLKDQVHSAEDFIENVYMTHKEDQYKTHINNMITSFNWANKSGYFYIISGDGTFKHHGGRPELVGKNIDSQRKKFPDFIKFLEEVKGSGSAMQTYMYYKPGEGDKPYKKLGYAVYNTAFDIIIGTGYYMESLNEQGKQEILEFIAGDRFGYENYGYFWIFSTDYKTIFHIDPNIYHTDLKTFRGANNKLVIKEFVDIALSKGSGFSTYYWEIPGLTIAAEKISYLVYIPDWDWILGSGFYFENFYDLVGTVEEISSSLLKHEIIKNSLIIISLFVLTLMVSLFIYNRIRKIESEQKQFLSDLLQYKTVIDKSAIVSITDLNGNIIHVNDEMCEVTGFNREELMNATHSQLSHPDNPASTYQELWATITKGKTWRGIFKNLKKDRGYFFQESTIVPFKDKDGKVIKYISISHDVTEVFENKSQLQKYLNYDSLTALNNRNSLLMEIKKAKSADLAIIDIDDFHKINETYGMKIGDEVLKIFASRLSNHIHLYRYFIYRLHSDVFAVFSTQSDKNLFIIDVETALKDIVKETFIIENKELMISVITGYAHGSGNIMAHADAALQFAKANNIDHYAYDPLKVDNSKIYEQNIRVVKMLNSAIDEDRVVPFFQPITGAGRPKFESLMRIKDTDGGIIAPEQFLDISKQTRFYPALTKIMVKKTIDTFIDDDSRFSINISMEDIQNSETMAFIYDYAVNKNIMSRMILELVESESLTSFAGATEIIYKFKNAGAKIAIDDFGTGYSNFDYLLKIKADYIKIDGSIIKLITKDERAVDVVNSIVSYANKLQMKTIAEFISSESLSAKTKSLGVNYQQGFYHGKPEPVPDKTILF</sequence>
<evidence type="ECO:0000259" key="7">
    <source>
        <dbReference type="PROSITE" id="PS50112"/>
    </source>
</evidence>
<dbReference type="CDD" id="cd00130">
    <property type="entry name" value="PAS"/>
    <property type="match status" value="1"/>
</dbReference>
<dbReference type="InterPro" id="IPR033480">
    <property type="entry name" value="sCache_2"/>
</dbReference>
<dbReference type="Gene3D" id="3.30.70.270">
    <property type="match status" value="1"/>
</dbReference>
<gene>
    <name evidence="11" type="ORF">HXW94_07070</name>
</gene>
<dbReference type="Pfam" id="PF08447">
    <property type="entry name" value="PAS_3"/>
    <property type="match status" value="1"/>
</dbReference>
<dbReference type="InterPro" id="IPR043128">
    <property type="entry name" value="Rev_trsase/Diguanyl_cyclase"/>
</dbReference>
<protein>
    <submittedName>
        <fullName evidence="11">Cache domain-containing protein</fullName>
    </submittedName>
</protein>
<evidence type="ECO:0000256" key="6">
    <source>
        <dbReference type="SAM" id="Coils"/>
    </source>
</evidence>
<dbReference type="PROSITE" id="PS50883">
    <property type="entry name" value="EAL"/>
    <property type="match status" value="1"/>
</dbReference>
<dbReference type="InterPro" id="IPR013655">
    <property type="entry name" value="PAS_fold_3"/>
</dbReference>
<dbReference type="InterPro" id="IPR000160">
    <property type="entry name" value="GGDEF_dom"/>
</dbReference>
<dbReference type="InterPro" id="IPR035919">
    <property type="entry name" value="EAL_sf"/>
</dbReference>
<dbReference type="SMART" id="SM00086">
    <property type="entry name" value="PAC"/>
    <property type="match status" value="1"/>
</dbReference>
<dbReference type="GO" id="GO:0005886">
    <property type="term" value="C:plasma membrane"/>
    <property type="evidence" value="ECO:0007669"/>
    <property type="project" value="UniProtKB-SubCell"/>
</dbReference>
<feature type="domain" description="EAL" evidence="9">
    <location>
        <begin position="668"/>
        <end position="908"/>
    </location>
</feature>
<organism evidence="11 12">
    <name type="scientific">Desulfobacter latus</name>
    <dbReference type="NCBI Taxonomy" id="2292"/>
    <lineage>
        <taxon>Bacteria</taxon>
        <taxon>Pseudomonadati</taxon>
        <taxon>Thermodesulfobacteriota</taxon>
        <taxon>Desulfobacteria</taxon>
        <taxon>Desulfobacterales</taxon>
        <taxon>Desulfobacteraceae</taxon>
        <taxon>Desulfobacter</taxon>
    </lineage>
</organism>
<dbReference type="InterPro" id="IPR029787">
    <property type="entry name" value="Nucleotide_cyclase"/>
</dbReference>
<dbReference type="SMART" id="SM00267">
    <property type="entry name" value="GGDEF"/>
    <property type="match status" value="1"/>
</dbReference>
<dbReference type="RefSeq" id="WP_178366202.1">
    <property type="nucleotide sequence ID" value="NZ_JACADJ010000017.1"/>
</dbReference>
<dbReference type="EMBL" id="JACADJ010000017">
    <property type="protein sequence ID" value="NWH04749.1"/>
    <property type="molecule type" value="Genomic_DNA"/>
</dbReference>
<keyword evidence="3" id="KW-0812">Transmembrane</keyword>
<dbReference type="Pfam" id="PF00563">
    <property type="entry name" value="EAL"/>
    <property type="match status" value="1"/>
</dbReference>
<dbReference type="SMART" id="SM00052">
    <property type="entry name" value="EAL"/>
    <property type="match status" value="1"/>
</dbReference>
<reference evidence="11 12" key="1">
    <citation type="submission" date="2020-06" db="EMBL/GenBank/DDBJ databases">
        <title>High-quality draft genome of sulfate reducer Desulfobacter latus type strain AcrS2 isolated from marine sediment.</title>
        <authorList>
            <person name="Hoppe M."/>
            <person name="Larsen C.K."/>
            <person name="Marshall I.P.G."/>
            <person name="Schramm A."/>
            <person name="Marietou A.G."/>
        </authorList>
    </citation>
    <scope>NUCLEOTIDE SEQUENCE [LARGE SCALE GENOMIC DNA]</scope>
    <source>
        <strain evidence="11 12">AcRS2</strain>
    </source>
</reference>
<evidence type="ECO:0000256" key="1">
    <source>
        <dbReference type="ARBA" id="ARBA00004651"/>
    </source>
</evidence>
<keyword evidence="2" id="KW-1003">Cell membrane</keyword>
<dbReference type="Gene3D" id="3.20.20.450">
    <property type="entry name" value="EAL domain"/>
    <property type="match status" value="1"/>
</dbReference>
<dbReference type="PANTHER" id="PTHR33121:SF71">
    <property type="entry name" value="OXYGEN SENSOR PROTEIN DOSP"/>
    <property type="match status" value="1"/>
</dbReference>
<feature type="coiled-coil region" evidence="6">
    <location>
        <begin position="53"/>
        <end position="80"/>
    </location>
</feature>
<dbReference type="SUPFAM" id="SSF55785">
    <property type="entry name" value="PYP-like sensor domain (PAS domain)"/>
    <property type="match status" value="1"/>
</dbReference>
<dbReference type="InterPro" id="IPR001633">
    <property type="entry name" value="EAL_dom"/>
</dbReference>
<dbReference type="AlphaFoldDB" id="A0A850SUB7"/>
<dbReference type="SMART" id="SM01049">
    <property type="entry name" value="Cache_2"/>
    <property type="match status" value="1"/>
</dbReference>
<dbReference type="SMART" id="SM00091">
    <property type="entry name" value="PAS"/>
    <property type="match status" value="1"/>
</dbReference>
<dbReference type="Gene3D" id="3.30.450.20">
    <property type="entry name" value="PAS domain"/>
    <property type="match status" value="3"/>
</dbReference>
<dbReference type="NCBIfam" id="TIGR00254">
    <property type="entry name" value="GGDEF"/>
    <property type="match status" value="1"/>
</dbReference>
<keyword evidence="4" id="KW-1133">Transmembrane helix</keyword>
<dbReference type="PROSITE" id="PS50887">
    <property type="entry name" value="GGDEF"/>
    <property type="match status" value="1"/>
</dbReference>
<dbReference type="InterPro" id="IPR000014">
    <property type="entry name" value="PAS"/>
</dbReference>
<keyword evidence="5" id="KW-0472">Membrane</keyword>
<dbReference type="PANTHER" id="PTHR33121">
    <property type="entry name" value="CYCLIC DI-GMP PHOSPHODIESTERASE PDEF"/>
    <property type="match status" value="1"/>
</dbReference>
<dbReference type="PROSITE" id="PS50113">
    <property type="entry name" value="PAC"/>
    <property type="match status" value="1"/>
</dbReference>
<dbReference type="InterPro" id="IPR004010">
    <property type="entry name" value="Double_Cache_2"/>
</dbReference>
<comment type="caution">
    <text evidence="11">The sequence shown here is derived from an EMBL/GenBank/DDBJ whole genome shotgun (WGS) entry which is preliminary data.</text>
</comment>
<dbReference type="SUPFAM" id="SSF55073">
    <property type="entry name" value="Nucleotide cyclase"/>
    <property type="match status" value="1"/>
</dbReference>
<dbReference type="Pfam" id="PF08269">
    <property type="entry name" value="dCache_2"/>
    <property type="match status" value="1"/>
</dbReference>
<evidence type="ECO:0000259" key="8">
    <source>
        <dbReference type="PROSITE" id="PS50113"/>
    </source>
</evidence>